<protein>
    <submittedName>
        <fullName evidence="5">HAD family hydrolase</fullName>
    </submittedName>
</protein>
<reference evidence="5 6" key="1">
    <citation type="submission" date="2020-03" db="EMBL/GenBank/DDBJ databases">
        <title>Nocardioides sp. nov., isolated from fish.</title>
        <authorList>
            <person name="Hyun D.-W."/>
            <person name="Bae J.-W."/>
        </authorList>
    </citation>
    <scope>NUCLEOTIDE SEQUENCE [LARGE SCALE GENOMIC DNA]</scope>
    <source>
        <strain evidence="5 6">HDW12A</strain>
    </source>
</reference>
<dbReference type="GO" id="GO:0046872">
    <property type="term" value="F:metal ion binding"/>
    <property type="evidence" value="ECO:0007669"/>
    <property type="project" value="UniProtKB-KW"/>
</dbReference>
<evidence type="ECO:0000256" key="3">
    <source>
        <dbReference type="ARBA" id="ARBA00022801"/>
    </source>
</evidence>
<dbReference type="InterPro" id="IPR051400">
    <property type="entry name" value="HAD-like_hydrolase"/>
</dbReference>
<dbReference type="SFLD" id="SFLDG01129">
    <property type="entry name" value="C1.5:_HAD__Beta-PGM__Phosphata"/>
    <property type="match status" value="1"/>
</dbReference>
<keyword evidence="4" id="KW-0460">Magnesium</keyword>
<dbReference type="GO" id="GO:0016791">
    <property type="term" value="F:phosphatase activity"/>
    <property type="evidence" value="ECO:0007669"/>
    <property type="project" value="TreeGrafter"/>
</dbReference>
<dbReference type="InterPro" id="IPR036412">
    <property type="entry name" value="HAD-like_sf"/>
</dbReference>
<dbReference type="KEGG" id="npi:G7071_07140"/>
<gene>
    <name evidence="5" type="ORF">G7071_07140</name>
</gene>
<dbReference type="Proteomes" id="UP000502035">
    <property type="component" value="Chromosome"/>
</dbReference>
<dbReference type="SUPFAM" id="SSF56784">
    <property type="entry name" value="HAD-like"/>
    <property type="match status" value="1"/>
</dbReference>
<keyword evidence="2" id="KW-0479">Metal-binding</keyword>
<dbReference type="AlphaFoldDB" id="A0A6G7YEK2"/>
<evidence type="ECO:0000256" key="2">
    <source>
        <dbReference type="ARBA" id="ARBA00022723"/>
    </source>
</evidence>
<dbReference type="Gene3D" id="3.40.50.1000">
    <property type="entry name" value="HAD superfamily/HAD-like"/>
    <property type="match status" value="1"/>
</dbReference>
<keyword evidence="6" id="KW-1185">Reference proteome</keyword>
<dbReference type="EMBL" id="CP049866">
    <property type="protein sequence ID" value="QIK75235.1"/>
    <property type="molecule type" value="Genomic_DNA"/>
</dbReference>
<dbReference type="NCBIfam" id="TIGR01549">
    <property type="entry name" value="HAD-SF-IA-v1"/>
    <property type="match status" value="1"/>
</dbReference>
<dbReference type="SFLD" id="SFLDS00003">
    <property type="entry name" value="Haloacid_Dehalogenase"/>
    <property type="match status" value="1"/>
</dbReference>
<dbReference type="PANTHER" id="PTHR46470">
    <property type="entry name" value="N-ACYLNEURAMINATE-9-PHOSPHATASE"/>
    <property type="match status" value="1"/>
</dbReference>
<organism evidence="5 6">
    <name type="scientific">Nocardioides piscis</name>
    <dbReference type="NCBI Taxonomy" id="2714938"/>
    <lineage>
        <taxon>Bacteria</taxon>
        <taxon>Bacillati</taxon>
        <taxon>Actinomycetota</taxon>
        <taxon>Actinomycetes</taxon>
        <taxon>Propionibacteriales</taxon>
        <taxon>Nocardioidaceae</taxon>
        <taxon>Nocardioides</taxon>
    </lineage>
</organism>
<evidence type="ECO:0000313" key="5">
    <source>
        <dbReference type="EMBL" id="QIK75235.1"/>
    </source>
</evidence>
<dbReference type="Gene3D" id="1.10.150.520">
    <property type="match status" value="1"/>
</dbReference>
<dbReference type="PANTHER" id="PTHR46470:SF2">
    <property type="entry name" value="GLYCERALDEHYDE 3-PHOSPHATE PHOSPHATASE"/>
    <property type="match status" value="1"/>
</dbReference>
<name>A0A6G7YEK2_9ACTN</name>
<evidence type="ECO:0000256" key="4">
    <source>
        <dbReference type="ARBA" id="ARBA00022842"/>
    </source>
</evidence>
<dbReference type="InterPro" id="IPR006439">
    <property type="entry name" value="HAD-SF_hydro_IA"/>
</dbReference>
<dbReference type="GO" id="GO:0044281">
    <property type="term" value="P:small molecule metabolic process"/>
    <property type="evidence" value="ECO:0007669"/>
    <property type="project" value="UniProtKB-ARBA"/>
</dbReference>
<accession>A0A6G7YEK2</accession>
<evidence type="ECO:0000256" key="1">
    <source>
        <dbReference type="ARBA" id="ARBA00001946"/>
    </source>
</evidence>
<dbReference type="RefSeq" id="WP_166316684.1">
    <property type="nucleotide sequence ID" value="NZ_CP049866.1"/>
</dbReference>
<keyword evidence="3 5" id="KW-0378">Hydrolase</keyword>
<comment type="cofactor">
    <cofactor evidence="1">
        <name>Mg(2+)</name>
        <dbReference type="ChEBI" id="CHEBI:18420"/>
    </cofactor>
</comment>
<dbReference type="Pfam" id="PF00702">
    <property type="entry name" value="Hydrolase"/>
    <property type="match status" value="1"/>
</dbReference>
<proteinExistence type="predicted"/>
<sequence length="231" mass="24494">MRGLVLDVDDTVYLEQTYVASGFAAVEAWCANSLGVLGVGARAWRLFEDGGRGTTLTDALRDLGVEVTPEVRRAVVDAYRAHIPDIELLPDARALIELARSLAIPVGVVTDGPVSSQRAKVAALGLGALAKVVVVTAEWGTSKPDPAVFLAVEKGLSLAGHELVYVADNPIKDFQGPQALGWKSVRVRREGALHYQLATPPGVTEVPRLDSHGLVGLLSRSAAEAREAETK</sequence>
<evidence type="ECO:0000313" key="6">
    <source>
        <dbReference type="Proteomes" id="UP000502035"/>
    </source>
</evidence>
<dbReference type="InterPro" id="IPR023214">
    <property type="entry name" value="HAD_sf"/>
</dbReference>